<keyword evidence="1" id="KW-0175">Coiled coil</keyword>
<feature type="coiled-coil region" evidence="1">
    <location>
        <begin position="248"/>
        <end position="289"/>
    </location>
</feature>
<proteinExistence type="predicted"/>
<feature type="compositionally biased region" description="Low complexity" evidence="2">
    <location>
        <begin position="22"/>
        <end position="31"/>
    </location>
</feature>
<feature type="region of interest" description="Disordered" evidence="2">
    <location>
        <begin position="223"/>
        <end position="242"/>
    </location>
</feature>
<dbReference type="InterPro" id="IPR000048">
    <property type="entry name" value="IQ_motif_EF-hand-BS"/>
</dbReference>
<dbReference type="PROSITE" id="PS50096">
    <property type="entry name" value="IQ"/>
    <property type="match status" value="1"/>
</dbReference>
<keyword evidence="4" id="KW-1185">Reference proteome</keyword>
<feature type="region of interest" description="Disordered" evidence="2">
    <location>
        <begin position="1"/>
        <end position="90"/>
    </location>
</feature>
<dbReference type="EMBL" id="CDMY01000506">
    <property type="protein sequence ID" value="CEM18673.1"/>
    <property type="molecule type" value="Genomic_DNA"/>
</dbReference>
<feature type="region of interest" description="Disordered" evidence="2">
    <location>
        <begin position="152"/>
        <end position="185"/>
    </location>
</feature>
<gene>
    <name evidence="3" type="ORF">Vbra_16266</name>
</gene>
<feature type="compositionally biased region" description="Polar residues" evidence="2">
    <location>
        <begin position="40"/>
        <end position="49"/>
    </location>
</feature>
<feature type="compositionally biased region" description="Polar residues" evidence="2">
    <location>
        <begin position="175"/>
        <end position="184"/>
    </location>
</feature>
<name>A0A0G4FUV7_VITBC</name>
<accession>A0A0G4FUV7</accession>
<protein>
    <submittedName>
        <fullName evidence="3">Uncharacterized protein</fullName>
    </submittedName>
</protein>
<feature type="compositionally biased region" description="Basic residues" evidence="2">
    <location>
        <begin position="81"/>
        <end position="90"/>
    </location>
</feature>
<dbReference type="Proteomes" id="UP000041254">
    <property type="component" value="Unassembled WGS sequence"/>
</dbReference>
<dbReference type="Pfam" id="PF00612">
    <property type="entry name" value="IQ"/>
    <property type="match status" value="1"/>
</dbReference>
<evidence type="ECO:0000313" key="3">
    <source>
        <dbReference type="EMBL" id="CEM18673.1"/>
    </source>
</evidence>
<evidence type="ECO:0000256" key="1">
    <source>
        <dbReference type="SAM" id="Coils"/>
    </source>
</evidence>
<evidence type="ECO:0000313" key="4">
    <source>
        <dbReference type="Proteomes" id="UP000041254"/>
    </source>
</evidence>
<sequence>MADFEDMYDDHVRVAAPPPGAPSASPSPSVVTLGTADRSPFTQGEQSEPPTVRTLEIPTLPETINAPPKARGGRLAIKNPVKTKSKVPARRKKDGLRPMSLVQFYKGPIRPIEGEGGLERTKRGRLEWSKRALDEEYSVRDTLHKKALCRTAQTTPSPLAATRPTTPPAAVTSRGRPTTASPQRAGTPIFRADKLTRVAPELSKADVYMYSGRVPPGVEHVRRLTGKEGPLPPGLPKPRLVERLGPSKEDMEGAMERCEHEAEVIEDECRLMEKRRRQLKSREDALMQQFLTLLHRPSVSLPSSPRKPRHDLSHAATARAMSEGRGPSYIDSDVKAHLMALGGILDRHVQEYAEVSHQFDDLLALKSPVIPASALIHIVHAIQPSGILTALDRTLLMRHLQTCLQRRRADGLDCWLRALKAMPTDEKRRQQVEASIRRGHLEMKRYTVPELHSLADASQLALTLYDARCALLDGQCGWTPVVHLLDPSMVRSWGINKPPDHIQPSDLRNVREQRAALHRDFIHVERKELAAKDAEVSELREAVREVGKEERNVGTSYVTSVELLEAERKRLQELRQLQEEMSRSADARVGYSQTRAEAAARVETLQRELDEGRKRSAELMKRSNQAASRLQRHWRRTAHHRQKRNAAKQLVLILRLQFLFRRRRREKSCRLIQGAYLRRRDMRSIKTQQADRRTHKHQEKEAIKLQRHARGMLARRQQQKQKAAVRTIERRYQSHQQQRARPIRSIPTAAAAGLSESVFRAPSSDELAAFEAEVIARVRTGWPSEAQLKELQTKVDTEKINMKLYPLYRWIILSHRLARYFQMGLQAAIETRLNKLPAPPPITAVPLPAFRTIMQSLKKRDLPHADHTDTKVRQTWTPLFPGGKAAKGGRGDDESGLLLDGGPSSDLEFVVLFATRFCWRVDRGGAGEGVDVVRLRELMDKVRQCLSDDGLVLA</sequence>
<feature type="coiled-coil region" evidence="1">
    <location>
        <begin position="529"/>
        <end position="622"/>
    </location>
</feature>
<evidence type="ECO:0000256" key="2">
    <source>
        <dbReference type="SAM" id="MobiDB-lite"/>
    </source>
</evidence>
<dbReference type="VEuPathDB" id="CryptoDB:Vbra_16266"/>
<dbReference type="InParanoid" id="A0A0G4FUV7"/>
<organism evidence="3 4">
    <name type="scientific">Vitrella brassicaformis (strain CCMP3155)</name>
    <dbReference type="NCBI Taxonomy" id="1169540"/>
    <lineage>
        <taxon>Eukaryota</taxon>
        <taxon>Sar</taxon>
        <taxon>Alveolata</taxon>
        <taxon>Colpodellida</taxon>
        <taxon>Vitrellaceae</taxon>
        <taxon>Vitrella</taxon>
    </lineage>
</organism>
<feature type="compositionally biased region" description="Low complexity" evidence="2">
    <location>
        <begin position="154"/>
        <end position="172"/>
    </location>
</feature>
<dbReference type="AlphaFoldDB" id="A0A0G4FUV7"/>
<reference evidence="3 4" key="1">
    <citation type="submission" date="2014-11" db="EMBL/GenBank/DDBJ databases">
        <authorList>
            <person name="Zhu J."/>
            <person name="Qi W."/>
            <person name="Song R."/>
        </authorList>
    </citation>
    <scope>NUCLEOTIDE SEQUENCE [LARGE SCALE GENOMIC DNA]</scope>
</reference>